<dbReference type="eggNOG" id="KOG1336">
    <property type="taxonomic scope" value="Eukaryota"/>
</dbReference>
<dbReference type="Pfam" id="PF07992">
    <property type="entry name" value="Pyr_redox_2"/>
    <property type="match status" value="1"/>
</dbReference>
<dbReference type="InterPro" id="IPR036922">
    <property type="entry name" value="Rieske_2Fe-2S_sf"/>
</dbReference>
<dbReference type="GeneID" id="7837050"/>
<gene>
    <name evidence="9" type="ORF">TTHERM_00299570</name>
</gene>
<evidence type="ECO:0000256" key="4">
    <source>
        <dbReference type="ARBA" id="ARBA00022723"/>
    </source>
</evidence>
<accession>I7MM64</accession>
<dbReference type="Proteomes" id="UP000009168">
    <property type="component" value="Unassembled WGS sequence"/>
</dbReference>
<dbReference type="RefSeq" id="XP_001024492.1">
    <property type="nucleotide sequence ID" value="XM_001024492.1"/>
</dbReference>
<dbReference type="OrthoDB" id="432169at2759"/>
<keyword evidence="3" id="KW-0001">2Fe-2S</keyword>
<evidence type="ECO:0000313" key="9">
    <source>
        <dbReference type="EMBL" id="EAS04247.1"/>
    </source>
</evidence>
<proteinExistence type="predicted"/>
<evidence type="ECO:0000313" key="10">
    <source>
        <dbReference type="Proteomes" id="UP000009168"/>
    </source>
</evidence>
<dbReference type="GO" id="GO:0046872">
    <property type="term" value="F:metal ion binding"/>
    <property type="evidence" value="ECO:0007669"/>
    <property type="project" value="UniProtKB-KW"/>
</dbReference>
<dbReference type="InterPro" id="IPR017941">
    <property type="entry name" value="Rieske_2Fe-2S"/>
</dbReference>
<dbReference type="Gene3D" id="2.102.10.10">
    <property type="entry name" value="Rieske [2Fe-2S] iron-sulphur domain"/>
    <property type="match status" value="1"/>
</dbReference>
<dbReference type="InterPro" id="IPR036188">
    <property type="entry name" value="FAD/NAD-bd_sf"/>
</dbReference>
<keyword evidence="10" id="KW-1185">Reference proteome</keyword>
<dbReference type="InParanoid" id="I7MM64"/>
<dbReference type="SUPFAM" id="SSF55424">
    <property type="entry name" value="FAD/NAD-linked reductases, dimerisation (C-terminal) domain"/>
    <property type="match status" value="1"/>
</dbReference>
<dbReference type="PROSITE" id="PS51296">
    <property type="entry name" value="RIESKE"/>
    <property type="match status" value="1"/>
</dbReference>
<keyword evidence="4" id="KW-0479">Metal-binding</keyword>
<dbReference type="EMBL" id="GG662449">
    <property type="protein sequence ID" value="EAS04247.1"/>
    <property type="molecule type" value="Genomic_DNA"/>
</dbReference>
<dbReference type="AlphaFoldDB" id="I7MM64"/>
<dbReference type="PANTHER" id="PTHR43429">
    <property type="entry name" value="PYRIDINE NUCLEOTIDE-DISULFIDE OXIDOREDUCTASE DOMAIN-CONTAINING"/>
    <property type="match status" value="1"/>
</dbReference>
<evidence type="ECO:0000256" key="5">
    <source>
        <dbReference type="ARBA" id="ARBA00022827"/>
    </source>
</evidence>
<dbReference type="InterPro" id="IPR023753">
    <property type="entry name" value="FAD/NAD-binding_dom"/>
</dbReference>
<dbReference type="SUPFAM" id="SSF50022">
    <property type="entry name" value="ISP domain"/>
    <property type="match status" value="1"/>
</dbReference>
<dbReference type="KEGG" id="tet:TTHERM_00299570"/>
<comment type="cofactor">
    <cofactor evidence="1">
        <name>FAD</name>
        <dbReference type="ChEBI" id="CHEBI:57692"/>
    </cofactor>
</comment>
<reference evidence="10" key="1">
    <citation type="journal article" date="2006" name="PLoS Biol.">
        <title>Macronuclear genome sequence of the ciliate Tetrahymena thermophila, a model eukaryote.</title>
        <authorList>
            <person name="Eisen J.A."/>
            <person name="Coyne R.S."/>
            <person name="Wu M."/>
            <person name="Wu D."/>
            <person name="Thiagarajan M."/>
            <person name="Wortman J.R."/>
            <person name="Badger J.H."/>
            <person name="Ren Q."/>
            <person name="Amedeo P."/>
            <person name="Jones K.M."/>
            <person name="Tallon L.J."/>
            <person name="Delcher A.L."/>
            <person name="Salzberg S.L."/>
            <person name="Silva J.C."/>
            <person name="Haas B.J."/>
            <person name="Majoros W.H."/>
            <person name="Farzad M."/>
            <person name="Carlton J.M."/>
            <person name="Smith R.K. Jr."/>
            <person name="Garg J."/>
            <person name="Pearlman R.E."/>
            <person name="Karrer K.M."/>
            <person name="Sun L."/>
            <person name="Manning G."/>
            <person name="Elde N.C."/>
            <person name="Turkewitz A.P."/>
            <person name="Asai D.J."/>
            <person name="Wilkes D.E."/>
            <person name="Wang Y."/>
            <person name="Cai H."/>
            <person name="Collins K."/>
            <person name="Stewart B.A."/>
            <person name="Lee S.R."/>
            <person name="Wilamowska K."/>
            <person name="Weinberg Z."/>
            <person name="Ruzzo W.L."/>
            <person name="Wloga D."/>
            <person name="Gaertig J."/>
            <person name="Frankel J."/>
            <person name="Tsao C.-C."/>
            <person name="Gorovsky M.A."/>
            <person name="Keeling P.J."/>
            <person name="Waller R.F."/>
            <person name="Patron N.J."/>
            <person name="Cherry J.M."/>
            <person name="Stover N.A."/>
            <person name="Krieger C.J."/>
            <person name="del Toro C."/>
            <person name="Ryder H.F."/>
            <person name="Williamson S.C."/>
            <person name="Barbeau R.A."/>
            <person name="Hamilton E.P."/>
            <person name="Orias E."/>
        </authorList>
    </citation>
    <scope>NUCLEOTIDE SEQUENCE [LARGE SCALE GENOMIC DNA]</scope>
    <source>
        <strain evidence="10">SB210</strain>
    </source>
</reference>
<dbReference type="PANTHER" id="PTHR43429:SF3">
    <property type="entry name" value="NITRITE REDUCTASE [NAD(P)H]"/>
    <property type="match status" value="1"/>
</dbReference>
<evidence type="ECO:0000256" key="6">
    <source>
        <dbReference type="ARBA" id="ARBA00023004"/>
    </source>
</evidence>
<evidence type="ECO:0000256" key="1">
    <source>
        <dbReference type="ARBA" id="ARBA00001974"/>
    </source>
</evidence>
<dbReference type="HOGENOM" id="CLU_441804_0_0_1"/>
<evidence type="ECO:0000256" key="7">
    <source>
        <dbReference type="ARBA" id="ARBA00023014"/>
    </source>
</evidence>
<dbReference type="GO" id="GO:0051537">
    <property type="term" value="F:2 iron, 2 sulfur cluster binding"/>
    <property type="evidence" value="ECO:0007669"/>
    <property type="project" value="UniProtKB-KW"/>
</dbReference>
<keyword evidence="6" id="KW-0408">Iron</keyword>
<protein>
    <submittedName>
        <fullName evidence="9">Pyridine nucleotide-disulfide oxidoreductase</fullName>
    </submittedName>
</protein>
<dbReference type="InterPro" id="IPR016156">
    <property type="entry name" value="FAD/NAD-linked_Rdtase_dimer_sf"/>
</dbReference>
<organism evidence="9 10">
    <name type="scientific">Tetrahymena thermophila (strain SB210)</name>
    <dbReference type="NCBI Taxonomy" id="312017"/>
    <lineage>
        <taxon>Eukaryota</taxon>
        <taxon>Sar</taxon>
        <taxon>Alveolata</taxon>
        <taxon>Ciliophora</taxon>
        <taxon>Intramacronucleata</taxon>
        <taxon>Oligohymenophorea</taxon>
        <taxon>Hymenostomatida</taxon>
        <taxon>Tetrahymenina</taxon>
        <taxon>Tetrahymenidae</taxon>
        <taxon>Tetrahymena</taxon>
    </lineage>
</organism>
<dbReference type="GO" id="GO:0016491">
    <property type="term" value="F:oxidoreductase activity"/>
    <property type="evidence" value="ECO:0007669"/>
    <property type="project" value="InterPro"/>
</dbReference>
<dbReference type="InterPro" id="IPR050260">
    <property type="entry name" value="FAD-bd_OxRdtase"/>
</dbReference>
<dbReference type="STRING" id="312017.I7MM64"/>
<evidence type="ECO:0000259" key="8">
    <source>
        <dbReference type="PROSITE" id="PS51296"/>
    </source>
</evidence>
<dbReference type="Gene3D" id="3.50.50.60">
    <property type="entry name" value="FAD/NAD(P)-binding domain"/>
    <property type="match status" value="2"/>
</dbReference>
<feature type="domain" description="Rieske" evidence="8">
    <location>
        <begin position="74"/>
        <end position="170"/>
    </location>
</feature>
<dbReference type="SUPFAM" id="SSF51905">
    <property type="entry name" value="FAD/NAD(P)-binding domain"/>
    <property type="match status" value="2"/>
</dbReference>
<keyword evidence="2" id="KW-0285">Flavoprotein</keyword>
<keyword evidence="5" id="KW-0274">FAD</keyword>
<keyword evidence="7" id="KW-0411">Iron-sulfur</keyword>
<name>I7MM64_TETTS</name>
<evidence type="ECO:0000256" key="2">
    <source>
        <dbReference type="ARBA" id="ARBA00022630"/>
    </source>
</evidence>
<sequence length="619" mass="69911">MFYRTAQTFGRGLFRALQRNQKRIAMTALPIFLFSQQVSQRFMAQEAEAPQETVEVSQNGKSSVTPKVDATGAIQLCHKNDLKDGELKLYTVGDKKILLAKIGGQYYACDAVSPVDNKTLLDSTLLIGDKIYDIVNGAIFSIKDGVTEYSPNLEQLKVLKVNETDDHVISVRYTNEKPFFDTVNMRGWVPDFTNLVILGSGIESINIIRTLRQAKYRGLITLMFGEDIDGPYDLNLLFEDLENTERPPIREKEFYEQFQVKIAKNKEKVKYINIDEQVIKTVQGKEDPVPYQKLVYSLGIRPRFHGVSGLGLQGIYQPCSLTEFKQIKKDSANFKNIVIVGDTVNSIRLACNLKKNTKANITLVTESSNVLSKDNLGEDISATLVQELKNTGVKVVKSQQLKAIEGTKAVEQVELSKDKIKCDALFLMREEFPNIDPLESSMRLCSDGALYTDSFQRTVSQNMWTVGPTASIIAPFIASRLAYRNSGDVLLQAHTTALNLIEKRLALRTIPFDKVKVGNTQINKIGFPEVSNRAEIVGDQQSNNYMVYYFRDDQLVGAATPSRYRDLTIVREALFQDIIPRGKFEINIKDLENKIFSLSAKKLNSKFMENMRKRPHMTK</sequence>
<evidence type="ECO:0000256" key="3">
    <source>
        <dbReference type="ARBA" id="ARBA00022714"/>
    </source>
</evidence>